<feature type="compositionally biased region" description="Low complexity" evidence="1">
    <location>
        <begin position="632"/>
        <end position="643"/>
    </location>
</feature>
<feature type="compositionally biased region" description="Low complexity" evidence="1">
    <location>
        <begin position="587"/>
        <end position="609"/>
    </location>
</feature>
<feature type="compositionally biased region" description="Polar residues" evidence="1">
    <location>
        <begin position="480"/>
        <end position="492"/>
    </location>
</feature>
<evidence type="ECO:0000313" key="3">
    <source>
        <dbReference type="Proteomes" id="UP001153620"/>
    </source>
</evidence>
<feature type="compositionally biased region" description="Low complexity" evidence="1">
    <location>
        <begin position="513"/>
        <end position="534"/>
    </location>
</feature>
<feature type="region of interest" description="Disordered" evidence="1">
    <location>
        <begin position="291"/>
        <end position="314"/>
    </location>
</feature>
<dbReference type="OrthoDB" id="8122370at2759"/>
<organism evidence="2 3">
    <name type="scientific">Chironomus riparius</name>
    <dbReference type="NCBI Taxonomy" id="315576"/>
    <lineage>
        <taxon>Eukaryota</taxon>
        <taxon>Metazoa</taxon>
        <taxon>Ecdysozoa</taxon>
        <taxon>Arthropoda</taxon>
        <taxon>Hexapoda</taxon>
        <taxon>Insecta</taxon>
        <taxon>Pterygota</taxon>
        <taxon>Neoptera</taxon>
        <taxon>Endopterygota</taxon>
        <taxon>Diptera</taxon>
        <taxon>Nematocera</taxon>
        <taxon>Chironomoidea</taxon>
        <taxon>Chironomidae</taxon>
        <taxon>Chironominae</taxon>
        <taxon>Chironomus</taxon>
    </lineage>
</organism>
<feature type="compositionally biased region" description="Low complexity" evidence="1">
    <location>
        <begin position="293"/>
        <end position="314"/>
    </location>
</feature>
<feature type="compositionally biased region" description="Polar residues" evidence="1">
    <location>
        <begin position="246"/>
        <end position="255"/>
    </location>
</feature>
<feature type="compositionally biased region" description="Polar residues" evidence="1">
    <location>
        <begin position="547"/>
        <end position="570"/>
    </location>
</feature>
<feature type="region of interest" description="Disordered" evidence="1">
    <location>
        <begin position="733"/>
        <end position="804"/>
    </location>
</feature>
<accession>A0A9N9WV11</accession>
<feature type="compositionally biased region" description="Polar residues" evidence="1">
    <location>
        <begin position="454"/>
        <end position="473"/>
    </location>
</feature>
<evidence type="ECO:0008006" key="4">
    <source>
        <dbReference type="Google" id="ProtNLM"/>
    </source>
</evidence>
<feature type="region of interest" description="Disordered" evidence="1">
    <location>
        <begin position="428"/>
        <end position="651"/>
    </location>
</feature>
<name>A0A9N9WV11_9DIPT</name>
<feature type="region of interest" description="Disordered" evidence="1">
    <location>
        <begin position="111"/>
        <end position="152"/>
    </location>
</feature>
<reference evidence="2" key="2">
    <citation type="submission" date="2022-10" db="EMBL/GenBank/DDBJ databases">
        <authorList>
            <consortium name="ENA_rothamsted_submissions"/>
            <consortium name="culmorum"/>
            <person name="King R."/>
        </authorList>
    </citation>
    <scope>NUCLEOTIDE SEQUENCE</scope>
</reference>
<sequence length="826" mass="91224">MKQKLKEKFNVGDKVKKTNFTKCVKMSKEVENLKNGVLNGDSVISNNHIQQQQHTKLNNSNVDSTTKAIVGGRLQFYKDGKFILELARAREGEKTGWISVPRKTFWPPTISTNSSTTFSKHESSTSLSYSDDNSSIQSSPWQRDHCWKQSRPRPNISKEMTFFYNRPTRLYLTGDCQKVSRLMRRRPLHKCGTIKFNDDNIKREKKVYGEDVVTSSTDKKSENESDGKESTSSSTSSPNDSKESISDTLENNNKLTDTTTASTTSTSVKMSQHKLDKILKKLADRISTKLALNGSSTNGHHANNNNNNNHTTSNLPPTSYSLASHIVNSINTQPHQHVSPRKRILRELEKVSLEDTKRSRPKTNATINGNVTATLNNNNNNHNNINNNTFSNGSLIKTEKAPTVSRPISSYSITSLLAHNTSTGCNNLNNNNSINSNDSLSTSHFHQQQQQQQRLSLNSPPTLPSAKSPQQMMHNKRKSPNTSPPRLNQSIGSPSQSPSPEHHAFHKYRPITTTPTSNAASSSPYNSSYHSPNYMRGSPSPHDRLRTTGNFQHSPSHYGTSSPQQQQNYSVGVAHRDSSLSPNVERSSTTSNNNNNNNNNRSTPTSSSSGIRTVPKKTAALRQQFSSPTMESSTKISKSATTAVQNMKNEKPMDVDSLLRPSALVPPSPISAALGHHPAASLSHYPYMYPPLSYLPPTVPPYYPSFYNPAMMAAAAAAAYRFPIPGYPQTANSLSPVSNTHAPSQITNPSSNHYDKNSNGHPRSSSISSSPPEATTTHHHSYVPTSPWNPISLTNHHHHSISDGNNLISKVKDEQSSDVPLNLSKH</sequence>
<protein>
    <recommendedName>
        <fullName evidence="4">Hairless</fullName>
    </recommendedName>
</protein>
<feature type="compositionally biased region" description="Low complexity" evidence="1">
    <location>
        <begin position="428"/>
        <end position="453"/>
    </location>
</feature>
<evidence type="ECO:0000256" key="1">
    <source>
        <dbReference type="SAM" id="MobiDB-lite"/>
    </source>
</evidence>
<keyword evidence="3" id="KW-1185">Reference proteome</keyword>
<feature type="compositionally biased region" description="Basic and acidic residues" evidence="1">
    <location>
        <begin position="217"/>
        <end position="229"/>
    </location>
</feature>
<feature type="compositionally biased region" description="Low complexity" evidence="1">
    <location>
        <begin position="256"/>
        <end position="267"/>
    </location>
</feature>
<gene>
    <name evidence="2" type="ORF">CHIRRI_LOCUS9887</name>
</gene>
<proteinExistence type="predicted"/>
<feature type="compositionally biased region" description="Polar residues" evidence="1">
    <location>
        <begin position="783"/>
        <end position="794"/>
    </location>
</feature>
<dbReference type="EMBL" id="OU895879">
    <property type="protein sequence ID" value="CAG9807035.1"/>
    <property type="molecule type" value="Genomic_DNA"/>
</dbReference>
<feature type="compositionally biased region" description="Polar residues" evidence="1">
    <location>
        <begin position="733"/>
        <end position="752"/>
    </location>
</feature>
<feature type="compositionally biased region" description="Low complexity" evidence="1">
    <location>
        <begin position="124"/>
        <end position="139"/>
    </location>
</feature>
<evidence type="ECO:0000313" key="2">
    <source>
        <dbReference type="EMBL" id="CAG9807035.1"/>
    </source>
</evidence>
<feature type="compositionally biased region" description="Polar residues" evidence="1">
    <location>
        <begin position="621"/>
        <end position="631"/>
    </location>
</feature>
<dbReference type="Proteomes" id="UP001153620">
    <property type="component" value="Chromosome 3"/>
</dbReference>
<reference evidence="2" key="1">
    <citation type="submission" date="2022-01" db="EMBL/GenBank/DDBJ databases">
        <authorList>
            <person name="King R."/>
        </authorList>
    </citation>
    <scope>NUCLEOTIDE SEQUENCE</scope>
</reference>
<dbReference type="AlphaFoldDB" id="A0A9N9WV11"/>
<feature type="compositionally biased region" description="Low complexity" evidence="1">
    <location>
        <begin position="230"/>
        <end position="239"/>
    </location>
</feature>
<feature type="region of interest" description="Disordered" evidence="1">
    <location>
        <begin position="210"/>
        <end position="272"/>
    </location>
</feature>